<dbReference type="Proteomes" id="UP000768462">
    <property type="component" value="Unassembled WGS sequence"/>
</dbReference>
<gene>
    <name evidence="2" type="ORF">E7215_05100</name>
</gene>
<evidence type="ECO:0000313" key="3">
    <source>
        <dbReference type="Proteomes" id="UP000768462"/>
    </source>
</evidence>
<accession>A0A927ZNV8</accession>
<protein>
    <recommendedName>
        <fullName evidence="4">Non-canonical purine NTP pyrophosphatase</fullName>
    </recommendedName>
</protein>
<evidence type="ECO:0000256" key="1">
    <source>
        <dbReference type="ARBA" id="ARBA00022801"/>
    </source>
</evidence>
<dbReference type="InterPro" id="IPR029001">
    <property type="entry name" value="ITPase-like_fam"/>
</dbReference>
<dbReference type="GO" id="GO:0047429">
    <property type="term" value="F:nucleoside triphosphate diphosphatase activity"/>
    <property type="evidence" value="ECO:0007669"/>
    <property type="project" value="InterPro"/>
</dbReference>
<evidence type="ECO:0008006" key="4">
    <source>
        <dbReference type="Google" id="ProtNLM"/>
    </source>
</evidence>
<dbReference type="Gene3D" id="3.90.950.10">
    <property type="match status" value="1"/>
</dbReference>
<dbReference type="InterPro" id="IPR002637">
    <property type="entry name" value="RdgB/HAM1"/>
</dbReference>
<sequence length="202" mass="22808">MRLLYGTSNPAKLRHMKEMLQGLDVEIVGLSEIKMEVGEIDESGNDPLENARIKALAYYKLVNMPVFSCDSGLYIEGIDAKRQPGVHVRRVNGKQLKDEEMIEYYGNIAKELGGKTKAMYKNAICFIQGEERIFESMGDELGSEEFILTSIPHKNRIKGFPLDSISIDEKSGKYYMDIGDEESYEGKVGDGFRSFFIKALNL</sequence>
<organism evidence="2 3">
    <name type="scientific">Clostridium sulfidigenes</name>
    <dbReference type="NCBI Taxonomy" id="318464"/>
    <lineage>
        <taxon>Bacteria</taxon>
        <taxon>Bacillati</taxon>
        <taxon>Bacillota</taxon>
        <taxon>Clostridia</taxon>
        <taxon>Eubacteriales</taxon>
        <taxon>Clostridiaceae</taxon>
        <taxon>Clostridium</taxon>
    </lineage>
</organism>
<reference evidence="2" key="1">
    <citation type="submission" date="2019-04" db="EMBL/GenBank/DDBJ databases">
        <title>Evolution of Biomass-Degrading Anaerobic Consortia Revealed by Metagenomics.</title>
        <authorList>
            <person name="Peng X."/>
        </authorList>
    </citation>
    <scope>NUCLEOTIDE SEQUENCE</scope>
    <source>
        <strain evidence="2">SIG254</strain>
    </source>
</reference>
<dbReference type="EMBL" id="SVCM01000059">
    <property type="protein sequence ID" value="MBE6059535.1"/>
    <property type="molecule type" value="Genomic_DNA"/>
</dbReference>
<comment type="caution">
    <text evidence="2">The sequence shown here is derived from an EMBL/GenBank/DDBJ whole genome shotgun (WGS) entry which is preliminary data.</text>
</comment>
<proteinExistence type="predicted"/>
<dbReference type="GO" id="GO:0009143">
    <property type="term" value="P:nucleoside triphosphate catabolic process"/>
    <property type="evidence" value="ECO:0007669"/>
    <property type="project" value="InterPro"/>
</dbReference>
<dbReference type="SUPFAM" id="SSF52972">
    <property type="entry name" value="ITPase-like"/>
    <property type="match status" value="1"/>
</dbReference>
<keyword evidence="1" id="KW-0378">Hydrolase</keyword>
<evidence type="ECO:0000313" key="2">
    <source>
        <dbReference type="EMBL" id="MBE6059535.1"/>
    </source>
</evidence>
<name>A0A927ZNV8_9CLOT</name>
<dbReference type="Pfam" id="PF01725">
    <property type="entry name" value="Ham1p_like"/>
    <property type="match status" value="1"/>
</dbReference>
<dbReference type="AlphaFoldDB" id="A0A927ZNV8"/>